<name>E1P696_CITBB</name>
<protein>
    <submittedName>
        <fullName evidence="1">Uncharacterized protein</fullName>
    </submittedName>
</protein>
<keyword evidence="2" id="KW-1185">Reference proteome</keyword>
<reference evidence="1 2" key="2">
    <citation type="journal article" date="2010" name="BMC Genomics">
        <title>The genome of Geobacter bemidjiensis, exemplar for the subsurface clade of Geobacter species that predominate in Fe(III)-reducing subsurface environments.</title>
        <authorList>
            <person name="Aklujkar M."/>
            <person name="Young N.D."/>
            <person name="Holmes D."/>
            <person name="Chavan M."/>
            <person name="Risso C."/>
            <person name="Kiss H.E."/>
            <person name="Han C.S."/>
            <person name="Land M.L."/>
            <person name="Lovley D.R."/>
        </authorList>
    </citation>
    <scope>NUCLEOTIDE SEQUENCE [LARGE SCALE GENOMIC DNA]</scope>
    <source>
        <strain evidence="2">ATCC BAA-1014 / DSM 16622 / JCM 12645 / Bem</strain>
    </source>
</reference>
<organism evidence="1 2">
    <name type="scientific">Citrifermentans bemidjiense (strain ATCC BAA-1014 / DSM 16622 / JCM 12645 / Bem)</name>
    <name type="common">Geobacter bemidjiensis</name>
    <dbReference type="NCBI Taxonomy" id="404380"/>
    <lineage>
        <taxon>Bacteria</taxon>
        <taxon>Pseudomonadati</taxon>
        <taxon>Thermodesulfobacteriota</taxon>
        <taxon>Desulfuromonadia</taxon>
        <taxon>Geobacterales</taxon>
        <taxon>Geobacteraceae</taxon>
        <taxon>Citrifermentans</taxon>
    </lineage>
</organism>
<proteinExistence type="predicted"/>
<dbReference type="EMBL" id="CP001124">
    <property type="protein sequence ID" value="ADO00791.1"/>
    <property type="molecule type" value="Genomic_DNA"/>
</dbReference>
<dbReference type="Proteomes" id="UP000008825">
    <property type="component" value="Chromosome"/>
</dbReference>
<evidence type="ECO:0000313" key="1">
    <source>
        <dbReference type="EMBL" id="ADO00791.1"/>
    </source>
</evidence>
<gene>
    <name evidence="1" type="ordered locus">Gbem_4090</name>
</gene>
<dbReference type="AlphaFoldDB" id="E1P696"/>
<dbReference type="HOGENOM" id="CLU_3099247_0_0_7"/>
<sequence>MYLRHTLWEEIFSTKLSIVMSGEVFVIGQWTGVRSGNCSSPQMFTRGGIPD</sequence>
<reference evidence="1 2" key="1">
    <citation type="submission" date="2008-07" db="EMBL/GenBank/DDBJ databases">
        <title>Complete sequence of Geobacter bemidjiensis BEM.</title>
        <authorList>
            <consortium name="US DOE Joint Genome Institute"/>
            <person name="Lucas S."/>
            <person name="Copeland A."/>
            <person name="Lapidus A."/>
            <person name="Glavina del Rio T."/>
            <person name="Dalin E."/>
            <person name="Tice H."/>
            <person name="Bruce D."/>
            <person name="Goodwin L."/>
            <person name="Pitluck S."/>
            <person name="Kiss H."/>
            <person name="Brettin T."/>
            <person name="Detter J.C."/>
            <person name="Han C."/>
            <person name="Kuske C.R."/>
            <person name="Schmutz J."/>
            <person name="Larimer F."/>
            <person name="Land M."/>
            <person name="Hauser L."/>
            <person name="Kyrpides N."/>
            <person name="Lykidis A."/>
            <person name="Lovley D."/>
            <person name="Richardson P."/>
        </authorList>
    </citation>
    <scope>NUCLEOTIDE SEQUENCE [LARGE SCALE GENOMIC DNA]</scope>
    <source>
        <strain evidence="2">ATCC BAA-1014 / DSM 16622 / JCM 12645 / Bem</strain>
    </source>
</reference>
<dbReference type="KEGG" id="gbm:Gbem_4090"/>
<evidence type="ECO:0000313" key="2">
    <source>
        <dbReference type="Proteomes" id="UP000008825"/>
    </source>
</evidence>
<dbReference type="STRING" id="404380.Gbem_4090"/>
<accession>E1P696</accession>